<reference evidence="1" key="1">
    <citation type="submission" date="2015-03" db="EMBL/GenBank/DDBJ databases">
        <authorList>
            <person name="Xie B.-B."/>
            <person name="Rong J.-C."/>
            <person name="Qin Q.-L."/>
            <person name="Zhang Y.-Z."/>
        </authorList>
    </citation>
    <scope>NUCLEOTIDE SEQUENCE</scope>
    <source>
        <strain evidence="1">DSM 14585</strain>
    </source>
</reference>
<accession>A0ACA8DXM1</accession>
<evidence type="ECO:0000313" key="2">
    <source>
        <dbReference type="Proteomes" id="UP000217277"/>
    </source>
</evidence>
<evidence type="ECO:0000313" key="1">
    <source>
        <dbReference type="EMBL" id="ATC82745.1"/>
    </source>
</evidence>
<keyword evidence="2" id="KW-1185">Reference proteome</keyword>
<protein>
    <submittedName>
        <fullName evidence="1">Uncharacterized protein</fullName>
    </submittedName>
</protein>
<dbReference type="Proteomes" id="UP000217277">
    <property type="component" value="Chromosome I"/>
</dbReference>
<sequence>MLKSITQYQSLLNQPFGRFTGTYSHRCYFLKGTAIVAK</sequence>
<organism evidence="1 2">
    <name type="scientific">Pseudoalteromonas agarivorans DSM 14585</name>
    <dbReference type="NCBI Taxonomy" id="1312369"/>
    <lineage>
        <taxon>Bacteria</taxon>
        <taxon>Pseudomonadati</taxon>
        <taxon>Pseudomonadota</taxon>
        <taxon>Gammaproteobacteria</taxon>
        <taxon>Alteromonadales</taxon>
        <taxon>Pseudoalteromonadaceae</taxon>
        <taxon>Pseudoalteromonas</taxon>
    </lineage>
</organism>
<dbReference type="EMBL" id="CP011011">
    <property type="protein sequence ID" value="ATC82745.1"/>
    <property type="molecule type" value="Genomic_DNA"/>
</dbReference>
<gene>
    <name evidence="1" type="ORF">PAGA_a2475</name>
</gene>
<name>A0ACA8DXM1_9GAMM</name>
<proteinExistence type="predicted"/>